<dbReference type="GO" id="GO:0031222">
    <property type="term" value="P:arabinan catabolic process"/>
    <property type="evidence" value="ECO:0007669"/>
    <property type="project" value="UniProtKB-UniPathway"/>
</dbReference>
<organism evidence="10 11">
    <name type="scientific">Rickenella mellea</name>
    <dbReference type="NCBI Taxonomy" id="50990"/>
    <lineage>
        <taxon>Eukaryota</taxon>
        <taxon>Fungi</taxon>
        <taxon>Dikarya</taxon>
        <taxon>Basidiomycota</taxon>
        <taxon>Agaricomycotina</taxon>
        <taxon>Agaricomycetes</taxon>
        <taxon>Hymenochaetales</taxon>
        <taxon>Rickenellaceae</taxon>
        <taxon>Rickenella</taxon>
    </lineage>
</organism>
<keyword evidence="11" id="KW-1185">Reference proteome</keyword>
<dbReference type="InterPro" id="IPR010720">
    <property type="entry name" value="Alpha-L-AF_C"/>
</dbReference>
<evidence type="ECO:0000256" key="4">
    <source>
        <dbReference type="ARBA" id="ARBA00012670"/>
    </source>
</evidence>
<dbReference type="Pfam" id="PF06964">
    <property type="entry name" value="Alpha-L-AF_C"/>
    <property type="match status" value="1"/>
</dbReference>
<comment type="catalytic activity">
    <reaction evidence="1">
        <text>Hydrolysis of terminal non-reducing alpha-L-arabinofuranoside residues in alpha-L-arabinosides.</text>
        <dbReference type="EC" id="3.2.1.55"/>
    </reaction>
</comment>
<proteinExistence type="inferred from homology"/>
<evidence type="ECO:0000256" key="6">
    <source>
        <dbReference type="ARBA" id="ARBA00022801"/>
    </source>
</evidence>
<feature type="signal peptide" evidence="8">
    <location>
        <begin position="1"/>
        <end position="22"/>
    </location>
</feature>
<keyword evidence="5 8" id="KW-0732">Signal</keyword>
<dbReference type="PANTHER" id="PTHR31776:SF0">
    <property type="entry name" value="ALPHA-L-ARABINOFURANOSIDASE 1"/>
    <property type="match status" value="1"/>
</dbReference>
<dbReference type="UniPathway" id="UPA00667"/>
<evidence type="ECO:0000256" key="5">
    <source>
        <dbReference type="ARBA" id="ARBA00022729"/>
    </source>
</evidence>
<keyword evidence="7" id="KW-0325">Glycoprotein</keyword>
<dbReference type="Gene3D" id="2.60.120.260">
    <property type="entry name" value="Galactose-binding domain-like"/>
    <property type="match status" value="1"/>
</dbReference>
<sequence>MGAWAFFSLALVLGLSPYTSRCQTTGSLQLQVDAAKWNASEFAISSFIENNVNRGDDGGLYAVKVQNRAFQETSTYLTIPGWEKVGDASLYLDPDTPLAALKRSMEIYIRADKSATKGQRAGVNNTGWFGIPIKPQQYKASFWAKTDSKARLSGTIELSLASLTDGKTYASATFDTAQVTQTWKQFTTTLRPTATAPDSNNVLSLTMEVLPDRDQYAWFNLVSLFPPTFNNRTNGLRPDLAKVLADMKPKHVRIPGGSNMQGGDISSRYNWTLTLGALQNRPGRVGYWVGYQTEGLGLMELLDMIEDFGATPVLGVYDGYAADDESIPNTTQLDKYIESAVNELHFVLGDAKTNNWGKLRAQLGHPEPYDLQYVEIGNEDFTSTTYDYRWQRFYSAMKAAYPKLNFIATSSINGVNLPAVDVHDFSGPDYFYALFDRYDNWPRNGTQIWELENAVINTDSSNPFGTPDTRLQSPTLQGSIAEAVYLMGMQRNGDLVVATSYAPYLANVYASQWTPNMINFNISHISLSTSYYVHQMMSLARADKTHSVTSSAAIGPLYWAATSADNATTFFIEIANVNDTDISLTATIHNVNSPVPSTSRNVQVQATVLAASPGQPYSVANDLDHIDSVSPSIQNITATRTGSAIQFAATVKGWSFGIYRIDI</sequence>
<comment type="pathway">
    <text evidence="2">Glycan metabolism; L-arabinan degradation.</text>
</comment>
<dbReference type="InterPro" id="IPR051563">
    <property type="entry name" value="Glycosyl_Hydrolase_51"/>
</dbReference>
<comment type="similarity">
    <text evidence="3">Belongs to the glycosyl hydrolase 51 family.</text>
</comment>
<dbReference type="InterPro" id="IPR017853">
    <property type="entry name" value="GH"/>
</dbReference>
<name>A0A4Y7Q5X8_9AGAM</name>
<gene>
    <name evidence="10" type="ORF">BD410DRAFT_769602</name>
</gene>
<evidence type="ECO:0000256" key="8">
    <source>
        <dbReference type="SAM" id="SignalP"/>
    </source>
</evidence>
<dbReference type="VEuPathDB" id="FungiDB:BD410DRAFT_769602"/>
<evidence type="ECO:0000256" key="2">
    <source>
        <dbReference type="ARBA" id="ARBA00004834"/>
    </source>
</evidence>
<dbReference type="AlphaFoldDB" id="A0A4Y7Q5X8"/>
<dbReference type="Pfam" id="PF22848">
    <property type="entry name" value="ASD1_dom"/>
    <property type="match status" value="1"/>
</dbReference>
<protein>
    <recommendedName>
        <fullName evidence="4">non-reducing end alpha-L-arabinofuranosidase</fullName>
        <ecNumber evidence="4">3.2.1.55</ecNumber>
    </recommendedName>
</protein>
<dbReference type="Proteomes" id="UP000294933">
    <property type="component" value="Unassembled WGS sequence"/>
</dbReference>
<dbReference type="GO" id="GO:0046373">
    <property type="term" value="P:L-arabinose metabolic process"/>
    <property type="evidence" value="ECO:0007669"/>
    <property type="project" value="InterPro"/>
</dbReference>
<evidence type="ECO:0000256" key="7">
    <source>
        <dbReference type="ARBA" id="ARBA00023180"/>
    </source>
</evidence>
<accession>A0A4Y7Q5X8</accession>
<dbReference type="SUPFAM" id="SSF51445">
    <property type="entry name" value="(Trans)glycosidases"/>
    <property type="match status" value="1"/>
</dbReference>
<feature type="domain" description="Alpha-L-arabinofuranosidase C-terminal" evidence="9">
    <location>
        <begin position="469"/>
        <end position="655"/>
    </location>
</feature>
<evidence type="ECO:0000259" key="9">
    <source>
        <dbReference type="SMART" id="SM00813"/>
    </source>
</evidence>
<evidence type="ECO:0000256" key="1">
    <source>
        <dbReference type="ARBA" id="ARBA00001462"/>
    </source>
</evidence>
<feature type="chain" id="PRO_5021284996" description="non-reducing end alpha-L-arabinofuranosidase" evidence="8">
    <location>
        <begin position="23"/>
        <end position="663"/>
    </location>
</feature>
<dbReference type="EC" id="3.2.1.55" evidence="4"/>
<dbReference type="InterPro" id="IPR055235">
    <property type="entry name" value="ASD1_cat"/>
</dbReference>
<dbReference type="PANTHER" id="PTHR31776">
    <property type="entry name" value="ALPHA-L-ARABINOFURANOSIDASE 1"/>
    <property type="match status" value="1"/>
</dbReference>
<dbReference type="STRING" id="50990.A0A4Y7Q5X8"/>
<evidence type="ECO:0000313" key="10">
    <source>
        <dbReference type="EMBL" id="TDL22716.1"/>
    </source>
</evidence>
<dbReference type="EMBL" id="ML170173">
    <property type="protein sequence ID" value="TDL22716.1"/>
    <property type="molecule type" value="Genomic_DNA"/>
</dbReference>
<reference evidence="10 11" key="1">
    <citation type="submission" date="2018-06" db="EMBL/GenBank/DDBJ databases">
        <title>A transcriptomic atlas of mushroom development highlights an independent origin of complex multicellularity.</title>
        <authorList>
            <consortium name="DOE Joint Genome Institute"/>
            <person name="Krizsan K."/>
            <person name="Almasi E."/>
            <person name="Merenyi Z."/>
            <person name="Sahu N."/>
            <person name="Viragh M."/>
            <person name="Koszo T."/>
            <person name="Mondo S."/>
            <person name="Kiss B."/>
            <person name="Balint B."/>
            <person name="Kues U."/>
            <person name="Barry K."/>
            <person name="Hegedus J.C."/>
            <person name="Henrissat B."/>
            <person name="Johnson J."/>
            <person name="Lipzen A."/>
            <person name="Ohm R."/>
            <person name="Nagy I."/>
            <person name="Pangilinan J."/>
            <person name="Yan J."/>
            <person name="Xiong Y."/>
            <person name="Grigoriev I.V."/>
            <person name="Hibbett D.S."/>
            <person name="Nagy L.G."/>
        </authorList>
    </citation>
    <scope>NUCLEOTIDE SEQUENCE [LARGE SCALE GENOMIC DNA]</scope>
    <source>
        <strain evidence="10 11">SZMC22713</strain>
    </source>
</reference>
<dbReference type="Gene3D" id="3.20.20.80">
    <property type="entry name" value="Glycosidases"/>
    <property type="match status" value="1"/>
</dbReference>
<keyword evidence="6 10" id="KW-0378">Hydrolase</keyword>
<dbReference type="GO" id="GO:0046556">
    <property type="term" value="F:alpha-L-arabinofuranosidase activity"/>
    <property type="evidence" value="ECO:0007669"/>
    <property type="project" value="UniProtKB-EC"/>
</dbReference>
<dbReference type="SMART" id="SM00813">
    <property type="entry name" value="Alpha-L-AF_C"/>
    <property type="match status" value="1"/>
</dbReference>
<evidence type="ECO:0000313" key="11">
    <source>
        <dbReference type="Proteomes" id="UP000294933"/>
    </source>
</evidence>
<dbReference type="OrthoDB" id="406864at2759"/>
<evidence type="ECO:0000256" key="3">
    <source>
        <dbReference type="ARBA" id="ARBA00007186"/>
    </source>
</evidence>